<keyword evidence="7" id="KW-0694">RNA-binding</keyword>
<evidence type="ECO:0000256" key="15">
    <source>
        <dbReference type="ARBA" id="ARBA00035471"/>
    </source>
</evidence>
<dbReference type="AlphaFoldDB" id="A0A7J7INF0"/>
<evidence type="ECO:0000256" key="5">
    <source>
        <dbReference type="ARBA" id="ARBA00022490"/>
    </source>
</evidence>
<comment type="subunit">
    <text evidence="3">Part of the 30S ribosomal subunit.</text>
</comment>
<dbReference type="GO" id="GO:0003723">
    <property type="term" value="F:RNA binding"/>
    <property type="evidence" value="ECO:0007669"/>
    <property type="project" value="UniProtKB-KW"/>
</dbReference>
<accession>A0A7J7INF0</accession>
<dbReference type="GO" id="GO:0022627">
    <property type="term" value="C:cytosolic small ribosomal subunit"/>
    <property type="evidence" value="ECO:0007669"/>
    <property type="project" value="TreeGrafter"/>
</dbReference>
<proteinExistence type="inferred from homology"/>
<dbReference type="PROSITE" id="PS00056">
    <property type="entry name" value="RIBOSOMAL_S17"/>
    <property type="match status" value="1"/>
</dbReference>
<dbReference type="SUPFAM" id="SSF50249">
    <property type="entry name" value="Nucleic acid-binding proteins"/>
    <property type="match status" value="1"/>
</dbReference>
<dbReference type="OrthoDB" id="10254436at2759"/>
<dbReference type="InterPro" id="IPR028333">
    <property type="entry name" value="Ribosomal_uS17_arc/euk"/>
</dbReference>
<evidence type="ECO:0000313" key="19">
    <source>
        <dbReference type="Proteomes" id="UP000530660"/>
    </source>
</evidence>
<dbReference type="Pfam" id="PF00366">
    <property type="entry name" value="Ribosomal_S17"/>
    <property type="match status" value="1"/>
</dbReference>
<feature type="domain" description="Small ribosomal subunit protein uS17 N-terminal" evidence="17">
    <location>
        <begin position="5"/>
        <end position="69"/>
    </location>
</feature>
<keyword evidence="6" id="KW-0597">Phosphoprotein</keyword>
<evidence type="ECO:0000256" key="4">
    <source>
        <dbReference type="ARBA" id="ARBA00022481"/>
    </source>
</evidence>
<reference evidence="18 19" key="1">
    <citation type="journal article" date="2020" name="J. Phycol.">
        <title>Comparative genome analysis reveals Cyanidiococcus gen. nov., a new extremophilic red algal genus sister to Cyanidioschyzon (Cyanidioschyzonaceae, Rhodophyta).</title>
        <authorList>
            <person name="Liu S.-L."/>
            <person name="Chiang Y.-R."/>
            <person name="Yoon H.S."/>
            <person name="Fu H.-Y."/>
        </authorList>
    </citation>
    <scope>NUCLEOTIDE SEQUENCE [LARGE SCALE GENOMIC DNA]</scope>
    <source>
        <strain evidence="18 19">THAL066</strain>
    </source>
</reference>
<keyword evidence="11" id="KW-0564">Palmitate</keyword>
<dbReference type="PRINTS" id="PR00973">
    <property type="entry name" value="RIBOSOMALS17"/>
</dbReference>
<sequence>MTEVQTERAFQKQEAVSLNGPAVRFHGARKRWYKSIGLGIKTPREAIEGTYIDKKCPFTSNVSIRGRVLRGVVVSTKMTRTVIVRRDYLHWVPKYRRYERRHRNIPCHASPCFRLHEGDIVTIGQCRPLSKTVRFNVIRVDRAAGGKDKAGKKMFTGL</sequence>
<dbReference type="GO" id="GO:0006412">
    <property type="term" value="P:translation"/>
    <property type="evidence" value="ECO:0007669"/>
    <property type="project" value="InterPro"/>
</dbReference>
<evidence type="ECO:0000256" key="14">
    <source>
        <dbReference type="ARBA" id="ARBA00035164"/>
    </source>
</evidence>
<evidence type="ECO:0000256" key="8">
    <source>
        <dbReference type="ARBA" id="ARBA00022934"/>
    </source>
</evidence>
<dbReference type="CDD" id="cd00364">
    <property type="entry name" value="Ribosomal_uS17"/>
    <property type="match status" value="1"/>
</dbReference>
<evidence type="ECO:0000256" key="10">
    <source>
        <dbReference type="ARBA" id="ARBA00022990"/>
    </source>
</evidence>
<organism evidence="18 19">
    <name type="scientific">Cyanidiococcus yangmingshanensis</name>
    <dbReference type="NCBI Taxonomy" id="2690220"/>
    <lineage>
        <taxon>Eukaryota</taxon>
        <taxon>Rhodophyta</taxon>
        <taxon>Bangiophyceae</taxon>
        <taxon>Cyanidiales</taxon>
        <taxon>Cyanidiaceae</taxon>
        <taxon>Cyanidiococcus</taxon>
    </lineage>
</organism>
<comment type="subcellular location">
    <subcellularLocation>
        <location evidence="1">Cytoplasm</location>
    </subcellularLocation>
</comment>
<dbReference type="Gene3D" id="2.40.50.1000">
    <property type="match status" value="1"/>
</dbReference>
<dbReference type="InterPro" id="IPR000266">
    <property type="entry name" value="Ribosomal_uS17"/>
</dbReference>
<dbReference type="PANTHER" id="PTHR10744">
    <property type="entry name" value="40S RIBOSOMAL PROTEIN S11 FAMILY MEMBER"/>
    <property type="match status" value="1"/>
</dbReference>
<comment type="similarity">
    <text evidence="2 16">Belongs to the universal ribosomal protein uS17 family.</text>
</comment>
<keyword evidence="5" id="KW-0963">Cytoplasm</keyword>
<evidence type="ECO:0000256" key="2">
    <source>
        <dbReference type="ARBA" id="ARBA00010254"/>
    </source>
</evidence>
<dbReference type="Proteomes" id="UP000530660">
    <property type="component" value="Unassembled WGS sequence"/>
</dbReference>
<evidence type="ECO:0000256" key="11">
    <source>
        <dbReference type="ARBA" id="ARBA00023139"/>
    </source>
</evidence>
<evidence type="ECO:0000256" key="1">
    <source>
        <dbReference type="ARBA" id="ARBA00004496"/>
    </source>
</evidence>
<dbReference type="InterPro" id="IPR019979">
    <property type="entry name" value="Ribosomal_uS17_CS"/>
</dbReference>
<keyword evidence="19" id="KW-1185">Reference proteome</keyword>
<comment type="caution">
    <text evidence="18">The sequence shown here is derived from an EMBL/GenBank/DDBJ whole genome shotgun (WGS) entry which is preliminary data.</text>
</comment>
<dbReference type="FunFam" id="2.40.50.1000:FF:000008">
    <property type="entry name" value="40S ribosomal protein S11"/>
    <property type="match status" value="1"/>
</dbReference>
<evidence type="ECO:0000256" key="7">
    <source>
        <dbReference type="ARBA" id="ARBA00022884"/>
    </source>
</evidence>
<evidence type="ECO:0000259" key="17">
    <source>
        <dbReference type="Pfam" id="PF16205"/>
    </source>
</evidence>
<dbReference type="EMBL" id="VWRR01000004">
    <property type="protein sequence ID" value="KAF6004077.1"/>
    <property type="molecule type" value="Genomic_DNA"/>
</dbReference>
<evidence type="ECO:0000256" key="13">
    <source>
        <dbReference type="ARBA" id="ARBA00023288"/>
    </source>
</evidence>
<evidence type="ECO:0000256" key="3">
    <source>
        <dbReference type="ARBA" id="ARBA00011458"/>
    </source>
</evidence>
<dbReference type="InterPro" id="IPR032440">
    <property type="entry name" value="Ribosomal_uS17_N"/>
</dbReference>
<keyword evidence="4" id="KW-0488">Methylation</keyword>
<evidence type="ECO:0000256" key="6">
    <source>
        <dbReference type="ARBA" id="ARBA00022553"/>
    </source>
</evidence>
<evidence type="ECO:0000256" key="16">
    <source>
        <dbReference type="RuleBase" id="RU003872"/>
    </source>
</evidence>
<evidence type="ECO:0000256" key="9">
    <source>
        <dbReference type="ARBA" id="ARBA00022980"/>
    </source>
</evidence>
<name>A0A7J7INF0_9RHOD</name>
<dbReference type="Pfam" id="PF16205">
    <property type="entry name" value="Ribosomal_S17_N"/>
    <property type="match status" value="1"/>
</dbReference>
<keyword evidence="8" id="KW-0164">Citrullination</keyword>
<dbReference type="InterPro" id="IPR012340">
    <property type="entry name" value="NA-bd_OB-fold"/>
</dbReference>
<gene>
    <name evidence="18" type="primary">RPS11</name>
    <name evidence="18" type="ORF">F1559_001190</name>
</gene>
<dbReference type="PANTHER" id="PTHR10744:SF9">
    <property type="entry name" value="40S RIBOSOMAL PROTEIN S11-RELATED"/>
    <property type="match status" value="1"/>
</dbReference>
<dbReference type="NCBIfam" id="TIGR03630">
    <property type="entry name" value="uS17_arch"/>
    <property type="match status" value="1"/>
</dbReference>
<keyword evidence="10" id="KW-0007">Acetylation</keyword>
<keyword evidence="12 16" id="KW-0687">Ribonucleoprotein</keyword>
<keyword evidence="9 16" id="KW-0689">Ribosomal protein</keyword>
<protein>
    <recommendedName>
        <fullName evidence="14">Small ribosomal subunit protein uS17</fullName>
    </recommendedName>
    <alternativeName>
        <fullName evidence="15">40S ribosomal protein S11</fullName>
    </alternativeName>
</protein>
<evidence type="ECO:0000256" key="12">
    <source>
        <dbReference type="ARBA" id="ARBA00023274"/>
    </source>
</evidence>
<dbReference type="GO" id="GO:0003735">
    <property type="term" value="F:structural constituent of ribosome"/>
    <property type="evidence" value="ECO:0007669"/>
    <property type="project" value="InterPro"/>
</dbReference>
<evidence type="ECO:0000313" key="18">
    <source>
        <dbReference type="EMBL" id="KAF6004077.1"/>
    </source>
</evidence>
<keyword evidence="13" id="KW-0449">Lipoprotein</keyword>